<evidence type="ECO:0000313" key="1">
    <source>
        <dbReference type="EMBL" id="GIO54502.1"/>
    </source>
</evidence>
<proteinExistence type="predicted"/>
<name>A0ABQ4LD77_9BACL</name>
<accession>A0ABQ4LD77</accession>
<organism evidence="1 2">
    <name type="scientific">Paenibacillus cineris</name>
    <dbReference type="NCBI Taxonomy" id="237530"/>
    <lineage>
        <taxon>Bacteria</taxon>
        <taxon>Bacillati</taxon>
        <taxon>Bacillota</taxon>
        <taxon>Bacilli</taxon>
        <taxon>Bacillales</taxon>
        <taxon>Paenibacillaceae</taxon>
        <taxon>Paenibacillus</taxon>
    </lineage>
</organism>
<sequence length="65" mass="7426">MKLVRIFGSKNNEMDAIYPNSYRVLQAGGQIECFLCLNFSCNELKLRLAPEFSFSSAYPTLTNNR</sequence>
<comment type="caution">
    <text evidence="1">The sequence shown here is derived from an EMBL/GenBank/DDBJ whole genome shotgun (WGS) entry which is preliminary data.</text>
</comment>
<keyword evidence="2" id="KW-1185">Reference proteome</keyword>
<protein>
    <submittedName>
        <fullName evidence="1">Uncharacterized protein</fullName>
    </submittedName>
</protein>
<dbReference type="EMBL" id="BORU01000001">
    <property type="protein sequence ID" value="GIO54502.1"/>
    <property type="molecule type" value="Genomic_DNA"/>
</dbReference>
<evidence type="ECO:0000313" key="2">
    <source>
        <dbReference type="Proteomes" id="UP000676601"/>
    </source>
</evidence>
<gene>
    <name evidence="1" type="ORF">J21TS7_28200</name>
</gene>
<dbReference type="Proteomes" id="UP000676601">
    <property type="component" value="Unassembled WGS sequence"/>
</dbReference>
<reference evidence="1 2" key="1">
    <citation type="submission" date="2021-03" db="EMBL/GenBank/DDBJ databases">
        <title>Antimicrobial resistance genes in bacteria isolated from Japanese honey, and their potential for conferring macrolide and lincosamide resistance in the American foulbrood pathogen Paenibacillus larvae.</title>
        <authorList>
            <person name="Okamoto M."/>
            <person name="Kumagai M."/>
            <person name="Kanamori H."/>
            <person name="Takamatsu D."/>
        </authorList>
    </citation>
    <scope>NUCLEOTIDE SEQUENCE [LARGE SCALE GENOMIC DNA]</scope>
    <source>
        <strain evidence="1 2">J21TS7</strain>
    </source>
</reference>